<reference evidence="2" key="1">
    <citation type="submission" date="2023-06" db="EMBL/GenBank/DDBJ databases">
        <authorList>
            <person name="Kurt Z."/>
        </authorList>
    </citation>
    <scope>NUCLEOTIDE SEQUENCE</scope>
</reference>
<organism evidence="2">
    <name type="scientific">Hexamita inflata</name>
    <dbReference type="NCBI Taxonomy" id="28002"/>
    <lineage>
        <taxon>Eukaryota</taxon>
        <taxon>Metamonada</taxon>
        <taxon>Diplomonadida</taxon>
        <taxon>Hexamitidae</taxon>
        <taxon>Hexamitinae</taxon>
        <taxon>Hexamita</taxon>
    </lineage>
</organism>
<keyword evidence="4" id="KW-1185">Reference proteome</keyword>
<feature type="coiled-coil region" evidence="1">
    <location>
        <begin position="53"/>
        <end position="174"/>
    </location>
</feature>
<evidence type="ECO:0000313" key="4">
    <source>
        <dbReference type="Proteomes" id="UP001642409"/>
    </source>
</evidence>
<dbReference type="AlphaFoldDB" id="A0AA86P0K6"/>
<evidence type="ECO:0000313" key="3">
    <source>
        <dbReference type="EMBL" id="CAL5975942.1"/>
    </source>
</evidence>
<keyword evidence="1" id="KW-0175">Coiled coil</keyword>
<comment type="caution">
    <text evidence="2">The sequence shown here is derived from an EMBL/GenBank/DDBJ whole genome shotgun (WGS) entry which is preliminary data.</text>
</comment>
<protein>
    <submittedName>
        <fullName evidence="3">Hypothetical_protein</fullName>
    </submittedName>
</protein>
<sequence>MTLFSTYSQSAADMSLLMRQQAPMKNVTIGDVLELQHDNYTLKRKMVEQYDDIANLKKELQTSAQNNVELQNQNNDLQQQIKNLKSDIYNNENQTREIKDQNQKYQLEAKTLIQNEAAVNLELKQVQLQLENLKKNKEKQNVLLKSYLDQKKVIKLLQSQIKSIQKDVNETRTSMRAFSPDNNNRATTPFGLRSLTAIDEISCSENQPNFEETIKNTVAASQVIKEENEALKKKFDELQKGKTEQIREMEQKFAHFTENLPPDLKSKFNPSNDLLQNMFNMLSLLCDQYTNQQTTFKAKQAKFELFDEQTEKLEAINQQLNVVNTKLQVQADRADERFRQIEVLFENEKETFGKKMQQMQRENLHLRQFIEENIAK</sequence>
<proteinExistence type="predicted"/>
<evidence type="ECO:0000313" key="2">
    <source>
        <dbReference type="EMBL" id="CAI9928127.1"/>
    </source>
</evidence>
<name>A0AA86P0K6_9EUKA</name>
<accession>A0AA86P0K6</accession>
<evidence type="ECO:0000256" key="1">
    <source>
        <dbReference type="SAM" id="Coils"/>
    </source>
</evidence>
<dbReference type="EMBL" id="CATOUU010000386">
    <property type="protein sequence ID" value="CAI9928127.1"/>
    <property type="molecule type" value="Genomic_DNA"/>
</dbReference>
<dbReference type="EMBL" id="CAXDID020000006">
    <property type="protein sequence ID" value="CAL5975942.1"/>
    <property type="molecule type" value="Genomic_DNA"/>
</dbReference>
<reference evidence="3 4" key="2">
    <citation type="submission" date="2024-07" db="EMBL/GenBank/DDBJ databases">
        <authorList>
            <person name="Akdeniz Z."/>
        </authorList>
    </citation>
    <scope>NUCLEOTIDE SEQUENCE [LARGE SCALE GENOMIC DNA]</scope>
</reference>
<feature type="coiled-coil region" evidence="1">
    <location>
        <begin position="221"/>
        <end position="248"/>
    </location>
</feature>
<gene>
    <name evidence="2" type="ORF">HINF_LOCUS15772</name>
    <name evidence="3" type="ORF">HINF_LOCUS3584</name>
</gene>
<dbReference type="Proteomes" id="UP001642409">
    <property type="component" value="Unassembled WGS sequence"/>
</dbReference>